<proteinExistence type="predicted"/>
<dbReference type="KEGG" id="camu:CA2015_4040"/>
<dbReference type="RefSeq" id="WP_157470553.1">
    <property type="nucleotide sequence ID" value="NZ_CP012040.1"/>
</dbReference>
<dbReference type="EMBL" id="CP012040">
    <property type="protein sequence ID" value="AKP53398.1"/>
    <property type="molecule type" value="Genomic_DNA"/>
</dbReference>
<organism evidence="1 2">
    <name type="scientific">Cyclobacterium amurskyense</name>
    <dbReference type="NCBI Taxonomy" id="320787"/>
    <lineage>
        <taxon>Bacteria</taxon>
        <taxon>Pseudomonadati</taxon>
        <taxon>Bacteroidota</taxon>
        <taxon>Cytophagia</taxon>
        <taxon>Cytophagales</taxon>
        <taxon>Cyclobacteriaceae</taxon>
        <taxon>Cyclobacterium</taxon>
    </lineage>
</organism>
<dbReference type="AlphaFoldDB" id="A0A0H4PK81"/>
<accession>A0A0H4PK81</accession>
<evidence type="ECO:0000313" key="2">
    <source>
        <dbReference type="Proteomes" id="UP000036520"/>
    </source>
</evidence>
<keyword evidence="2" id="KW-1185">Reference proteome</keyword>
<sequence length="222" mass="25601">MVPFNQPPVSPRGDSGRLIKGNSVQALPLFEQIEGPENGIGFFKPNFYENPSLYFYGNVNLEKGLTEHLPMDSVVFTQNQFGEFSTSYAPPWLYPEHLKLDYGVLYFKVLGIGHDFLKVIANKDNAQVSYLNKNQGEFFSWTEFLMTVNSVELKEENSGKVRLKPFEQAGEIAIEYEFIQPLIVNEEWLYGKFVDGQLKEKGKGWIRWRKGNKLYINYSLFS</sequence>
<name>A0A0H4PK81_9BACT</name>
<gene>
    <name evidence="1" type="ORF">CA2015_4040</name>
</gene>
<dbReference type="Proteomes" id="UP000036520">
    <property type="component" value="Chromosome"/>
</dbReference>
<dbReference type="OrthoDB" id="1435846at2"/>
<protein>
    <submittedName>
        <fullName evidence="1">Uncharacterized protein</fullName>
    </submittedName>
</protein>
<evidence type="ECO:0000313" key="1">
    <source>
        <dbReference type="EMBL" id="AKP53398.1"/>
    </source>
</evidence>
<reference evidence="1 2" key="1">
    <citation type="submission" date="2015-07" db="EMBL/GenBank/DDBJ databases">
        <authorList>
            <person name="Kim K.M."/>
        </authorList>
    </citation>
    <scope>NUCLEOTIDE SEQUENCE [LARGE SCALE GENOMIC DNA]</scope>
    <source>
        <strain evidence="1 2">KCTC 12363</strain>
    </source>
</reference>